<dbReference type="InterPro" id="IPR018088">
    <property type="entry name" value="Chalcone/stilbene_synthase_AS"/>
</dbReference>
<organism evidence="9 10">
    <name type="scientific">Escallonia herrerae</name>
    <dbReference type="NCBI Taxonomy" id="1293975"/>
    <lineage>
        <taxon>Eukaryota</taxon>
        <taxon>Viridiplantae</taxon>
        <taxon>Streptophyta</taxon>
        <taxon>Embryophyta</taxon>
        <taxon>Tracheophyta</taxon>
        <taxon>Spermatophyta</taxon>
        <taxon>Magnoliopsida</taxon>
        <taxon>eudicotyledons</taxon>
        <taxon>Gunneridae</taxon>
        <taxon>Pentapetalae</taxon>
        <taxon>asterids</taxon>
        <taxon>campanulids</taxon>
        <taxon>Escalloniales</taxon>
        <taxon>Escalloniaceae</taxon>
        <taxon>Escallonia</taxon>
    </lineage>
</organism>
<dbReference type="PANTHER" id="PTHR11877:SF14">
    <property type="entry name" value="CHALCONE SYNTHASE"/>
    <property type="match status" value="1"/>
</dbReference>
<proteinExistence type="inferred from homology"/>
<evidence type="ECO:0000256" key="3">
    <source>
        <dbReference type="ARBA" id="ARBA00022679"/>
    </source>
</evidence>
<dbReference type="InterPro" id="IPR011141">
    <property type="entry name" value="Polyketide_synthase_type-III"/>
</dbReference>
<comment type="similarity">
    <text evidence="1 5">Belongs to the thiolase-like superfamily. Chalcone/stilbene synthases family.</text>
</comment>
<gene>
    <name evidence="9" type="ORF">RJ639_044656</name>
</gene>
<dbReference type="Gene3D" id="3.40.47.10">
    <property type="match status" value="1"/>
</dbReference>
<dbReference type="InterPro" id="IPR029058">
    <property type="entry name" value="AB_hydrolase_fold"/>
</dbReference>
<comment type="similarity">
    <text evidence="2">Belongs to the 'GDXG' lipolytic enzyme family.</text>
</comment>
<dbReference type="InterPro" id="IPR016039">
    <property type="entry name" value="Thiolase-like"/>
</dbReference>
<evidence type="ECO:0000259" key="7">
    <source>
        <dbReference type="Pfam" id="PF02797"/>
    </source>
</evidence>
<feature type="domain" description="Chalcone/stilbene synthase N-terminal" evidence="6">
    <location>
        <begin position="138"/>
        <end position="189"/>
    </location>
</feature>
<dbReference type="EMBL" id="JAVXUP010000552">
    <property type="protein sequence ID" value="KAK3025401.1"/>
    <property type="molecule type" value="Genomic_DNA"/>
</dbReference>
<feature type="domain" description="Chalcone/stilbene synthase C-terminal" evidence="7">
    <location>
        <begin position="212"/>
        <end position="236"/>
    </location>
</feature>
<keyword evidence="3 5" id="KW-0808">Transferase</keyword>
<comment type="caution">
    <text evidence="9">The sequence shown here is derived from an EMBL/GenBank/DDBJ whole genome shotgun (WGS) entry which is preliminary data.</text>
</comment>
<feature type="domain" description="Alpha/beta hydrolase fold-3" evidence="8">
    <location>
        <begin position="71"/>
        <end position="115"/>
    </location>
</feature>
<evidence type="ECO:0000313" key="9">
    <source>
        <dbReference type="EMBL" id="KAK3025401.1"/>
    </source>
</evidence>
<keyword evidence="10" id="KW-1185">Reference proteome</keyword>
<dbReference type="InterPro" id="IPR012328">
    <property type="entry name" value="Chalcone/stilbene_synt_C"/>
</dbReference>
<dbReference type="Pfam" id="PF00195">
    <property type="entry name" value="Chal_sti_synt_N"/>
    <property type="match status" value="1"/>
</dbReference>
<accession>A0AA88WCT3</accession>
<dbReference type="Pfam" id="PF02797">
    <property type="entry name" value="Chal_sti_synt_C"/>
    <property type="match status" value="1"/>
</dbReference>
<dbReference type="AlphaFoldDB" id="A0AA88WCT3"/>
<dbReference type="PANTHER" id="PTHR11877">
    <property type="entry name" value="HYDROXYMETHYLGLUTARYL-COA SYNTHASE"/>
    <property type="match status" value="1"/>
</dbReference>
<protein>
    <submittedName>
        <fullName evidence="9">Uncharacterized protein</fullName>
    </submittedName>
</protein>
<evidence type="ECO:0000259" key="8">
    <source>
        <dbReference type="Pfam" id="PF07859"/>
    </source>
</evidence>
<dbReference type="GO" id="GO:0030639">
    <property type="term" value="P:polyketide biosynthetic process"/>
    <property type="evidence" value="ECO:0007669"/>
    <property type="project" value="TreeGrafter"/>
</dbReference>
<dbReference type="Gene3D" id="3.40.50.1820">
    <property type="entry name" value="alpha/beta hydrolase"/>
    <property type="match status" value="1"/>
</dbReference>
<sequence>MEVFAREAPGHRIPTVAATESQSVLYHLSRTQHQGTSFHAQNHRPRRKAPSGSPLPRWSLLCRITLQRHYPKLLTSFVSLARVIVVPFDYRLAPENPLPIPYEDSWASMQWVAAHFGGEGDLNRGAIPSLSPRSPTYTTSNVDMLGANYQLTKLLGLRSSVKRLMIYQQGCFAGGTVLRLAKDLAKNNAWCLRPRRLQCRPFWIFFFQLFQLKEAFAPIGISDWNSLFWITHPGGPRDSGPGGGRGRT</sequence>
<dbReference type="InterPro" id="IPR013094">
    <property type="entry name" value="AB_hydrolase_3"/>
</dbReference>
<evidence type="ECO:0000313" key="10">
    <source>
        <dbReference type="Proteomes" id="UP001188597"/>
    </source>
</evidence>
<dbReference type="Proteomes" id="UP001188597">
    <property type="component" value="Unassembled WGS sequence"/>
</dbReference>
<evidence type="ECO:0000256" key="4">
    <source>
        <dbReference type="ARBA" id="ARBA00023315"/>
    </source>
</evidence>
<dbReference type="SUPFAM" id="SSF53901">
    <property type="entry name" value="Thiolase-like"/>
    <property type="match status" value="1"/>
</dbReference>
<name>A0AA88WCT3_9ASTE</name>
<dbReference type="PROSITE" id="PS00441">
    <property type="entry name" value="CHALCONE_SYNTH"/>
    <property type="match status" value="1"/>
</dbReference>
<dbReference type="GO" id="GO:0016787">
    <property type="term" value="F:hydrolase activity"/>
    <property type="evidence" value="ECO:0007669"/>
    <property type="project" value="InterPro"/>
</dbReference>
<dbReference type="Pfam" id="PF07859">
    <property type="entry name" value="Abhydrolase_3"/>
    <property type="match status" value="1"/>
</dbReference>
<evidence type="ECO:0000259" key="6">
    <source>
        <dbReference type="Pfam" id="PF00195"/>
    </source>
</evidence>
<dbReference type="InterPro" id="IPR001099">
    <property type="entry name" value="Chalcone/stilbene_synt_N"/>
</dbReference>
<keyword evidence="4 5" id="KW-0012">Acyltransferase</keyword>
<dbReference type="SUPFAM" id="SSF53474">
    <property type="entry name" value="alpha/beta-Hydrolases"/>
    <property type="match status" value="1"/>
</dbReference>
<reference evidence="9" key="1">
    <citation type="submission" date="2022-12" db="EMBL/GenBank/DDBJ databases">
        <title>Draft genome assemblies for two species of Escallonia (Escalloniales).</title>
        <authorList>
            <person name="Chanderbali A."/>
            <person name="Dervinis C."/>
            <person name="Anghel I."/>
            <person name="Soltis D."/>
            <person name="Soltis P."/>
            <person name="Zapata F."/>
        </authorList>
    </citation>
    <scope>NUCLEOTIDE SEQUENCE</scope>
    <source>
        <strain evidence="9">UCBG64.0493</strain>
        <tissue evidence="9">Leaf</tissue>
    </source>
</reference>
<evidence type="ECO:0000256" key="5">
    <source>
        <dbReference type="RuleBase" id="RU003633"/>
    </source>
</evidence>
<dbReference type="GO" id="GO:0016747">
    <property type="term" value="F:acyltransferase activity, transferring groups other than amino-acyl groups"/>
    <property type="evidence" value="ECO:0007669"/>
    <property type="project" value="InterPro"/>
</dbReference>
<evidence type="ECO:0000256" key="2">
    <source>
        <dbReference type="ARBA" id="ARBA00010515"/>
    </source>
</evidence>
<evidence type="ECO:0000256" key="1">
    <source>
        <dbReference type="ARBA" id="ARBA00005531"/>
    </source>
</evidence>